<reference evidence="2 3" key="1">
    <citation type="submission" date="2019-03" db="EMBL/GenBank/DDBJ databases">
        <title>Genomic Encyclopedia of Type Strains, Phase IV (KMG-IV): sequencing the most valuable type-strain genomes for metagenomic binning, comparative biology and taxonomic classification.</title>
        <authorList>
            <person name="Goeker M."/>
        </authorList>
    </citation>
    <scope>NUCLEOTIDE SEQUENCE [LARGE SCALE GENOMIC DNA]</scope>
    <source>
        <strain evidence="2 3">DSM 103236</strain>
    </source>
</reference>
<name>A0A4R2HI68_9SPHI</name>
<sequence>MIKNLLIVFAVLLFIVGPAAKVNGLPHSEYYLILSGIGLIILTIFVFKKRSG</sequence>
<evidence type="ECO:0000256" key="1">
    <source>
        <dbReference type="SAM" id="Phobius"/>
    </source>
</evidence>
<dbReference type="Proteomes" id="UP000295684">
    <property type="component" value="Unassembled WGS sequence"/>
</dbReference>
<dbReference type="AlphaFoldDB" id="A0A4R2HI68"/>
<evidence type="ECO:0000313" key="3">
    <source>
        <dbReference type="Proteomes" id="UP000295684"/>
    </source>
</evidence>
<accession>A0A4R2HI68</accession>
<keyword evidence="1" id="KW-1133">Transmembrane helix</keyword>
<organism evidence="2 3">
    <name type="scientific">Pedobacter psychrotolerans</name>
    <dbReference type="NCBI Taxonomy" id="1843235"/>
    <lineage>
        <taxon>Bacteria</taxon>
        <taxon>Pseudomonadati</taxon>
        <taxon>Bacteroidota</taxon>
        <taxon>Sphingobacteriia</taxon>
        <taxon>Sphingobacteriales</taxon>
        <taxon>Sphingobacteriaceae</taxon>
        <taxon>Pedobacter</taxon>
    </lineage>
</organism>
<keyword evidence="1" id="KW-0472">Membrane</keyword>
<dbReference type="EMBL" id="SLWO01000002">
    <property type="protein sequence ID" value="TCO28657.1"/>
    <property type="molecule type" value="Genomic_DNA"/>
</dbReference>
<gene>
    <name evidence="2" type="ORF">EV200_10274</name>
</gene>
<keyword evidence="1" id="KW-0812">Transmembrane</keyword>
<feature type="transmembrane region" description="Helical" evidence="1">
    <location>
        <begin position="30"/>
        <end position="47"/>
    </location>
</feature>
<evidence type="ECO:0000313" key="2">
    <source>
        <dbReference type="EMBL" id="TCO28657.1"/>
    </source>
</evidence>
<proteinExistence type="predicted"/>
<comment type="caution">
    <text evidence="2">The sequence shown here is derived from an EMBL/GenBank/DDBJ whole genome shotgun (WGS) entry which is preliminary data.</text>
</comment>
<protein>
    <submittedName>
        <fullName evidence="2">Uncharacterized protein</fullName>
    </submittedName>
</protein>